<feature type="non-terminal residue" evidence="3">
    <location>
        <position position="1"/>
    </location>
</feature>
<dbReference type="GO" id="GO:0006887">
    <property type="term" value="P:exocytosis"/>
    <property type="evidence" value="ECO:0007669"/>
    <property type="project" value="InterPro"/>
</dbReference>
<feature type="region of interest" description="Disordered" evidence="2">
    <location>
        <begin position="212"/>
        <end position="237"/>
    </location>
</feature>
<evidence type="ECO:0000256" key="1">
    <source>
        <dbReference type="ARBA" id="ARBA00009447"/>
    </source>
</evidence>
<accession>V9KL61</accession>
<proteinExistence type="evidence at transcript level"/>
<feature type="compositionally biased region" description="Basic and acidic residues" evidence="2">
    <location>
        <begin position="44"/>
        <end position="62"/>
    </location>
</feature>
<evidence type="ECO:0000256" key="2">
    <source>
        <dbReference type="SAM" id="MobiDB-lite"/>
    </source>
</evidence>
<feature type="non-terminal residue" evidence="3">
    <location>
        <position position="711"/>
    </location>
</feature>
<reference evidence="3" key="1">
    <citation type="journal article" date="2014" name="Nature">
        <title>Elephant shark genome provides unique insights into gnathostome evolution.</title>
        <authorList>
            <consortium name="International Elephant Shark Genome Sequencing Consortium"/>
            <person name="Venkatesh B."/>
            <person name="Lee A.P."/>
            <person name="Ravi V."/>
            <person name="Maurya A.K."/>
            <person name="Lian M.M."/>
            <person name="Swann J.B."/>
            <person name="Ohta Y."/>
            <person name="Flajnik M.F."/>
            <person name="Sutoh Y."/>
            <person name="Kasahara M."/>
            <person name="Hoon S."/>
            <person name="Gangu V."/>
            <person name="Roy S.W."/>
            <person name="Irimia M."/>
            <person name="Korzh V."/>
            <person name="Kondrychyn I."/>
            <person name="Lim Z.W."/>
            <person name="Tay B.H."/>
            <person name="Tohari S."/>
            <person name="Kong K.W."/>
            <person name="Ho S."/>
            <person name="Lorente-Galdos B."/>
            <person name="Quilez J."/>
            <person name="Marques-Bonet T."/>
            <person name="Raney B.J."/>
            <person name="Ingham P.W."/>
            <person name="Tay A."/>
            <person name="Hillier L.W."/>
            <person name="Minx P."/>
            <person name="Boehm T."/>
            <person name="Wilson R.K."/>
            <person name="Brenner S."/>
            <person name="Warren W.C."/>
        </authorList>
    </citation>
    <scope>NUCLEOTIDE SEQUENCE</scope>
    <source>
        <tissue evidence="3">Liver</tissue>
    </source>
</reference>
<dbReference type="PANTHER" id="PTHR21292">
    <property type="entry name" value="EXOCYST COMPLEX COMPONENT SEC6-RELATED"/>
    <property type="match status" value="1"/>
</dbReference>
<feature type="region of interest" description="Disordered" evidence="2">
    <location>
        <begin position="1"/>
        <end position="109"/>
    </location>
</feature>
<dbReference type="AlphaFoldDB" id="V9KL61"/>
<dbReference type="InterPro" id="IPR042532">
    <property type="entry name" value="EXOC3/Sec6_C"/>
</dbReference>
<dbReference type="Gene3D" id="1.10.357.50">
    <property type="match status" value="1"/>
</dbReference>
<comment type="similarity">
    <text evidence="1">Belongs to the SEC6 family.</text>
</comment>
<protein>
    <submittedName>
        <fullName evidence="3">Exocyst complex component 3-like protein</fullName>
    </submittedName>
</protein>
<feature type="compositionally biased region" description="Polar residues" evidence="2">
    <location>
        <begin position="65"/>
        <end position="83"/>
    </location>
</feature>
<evidence type="ECO:0000313" key="3">
    <source>
        <dbReference type="EMBL" id="AFO98772.1"/>
    </source>
</evidence>
<sequence length="711" mass="79435">RSSDLPGQERRNLFGLHLSPSESPTSAVKSPDKKRGSWLSDLKLGGDRRKPSAEGEGEKDGEGETTSPVAQGGQVSKKLSFSKPTKGGRRESQPETSPPHTDPKPPTTVTIPEALSVLEIHTLIKRRELVLADGHIAELEEESERLIRACEGGGEGGTETKDCGRKAKDVSLLYQALEAEAWLMVSESLEETGRKGDLEQVVRVIELEEEADKKRVSQGEMPDPGPNPNPNTNLPRQLRKKWRDAVKASVSERVSRSLGHTEDIGGQRLAVLQELMVKDLVRLRDTLAPAYPREYEAFGLYVSCYHQEASACLSQAVSPNLNISQLFTCLDWAHNVYSREVLGHPELAAHVRRHQLGSLLPEDTLRSLEERSVSMVKDDVTSRINQALDSERETWTEERKECHSDLANRVIEILREHVEMSASITEELALRIAQCCLSCLNHFLLRYQDAVCQYYQRCAERAGSPGWFVPQTVSLVNSCPVFRDYTQRLAQKVSSDTEEETRRALGCLSDIERDGHKLLLDHLFHELKPLFGKLIRKKWLQSNEGFESLVSVIHNHFTLLHKMNPPPYQALVDEVHRRVVAEYLKALLHTRLICRSGEMRSKVATRLSEEATRLTELFEGLGSLASWLDSAIEHLAEIIRMKDVPSIQLEVGMLFSNYPDVRRGHVTAVLAVRGGLGGAQGAVLDTVRELEAGADPPPRDHALFAQIGRAH</sequence>
<dbReference type="EMBL" id="JW866255">
    <property type="protein sequence ID" value="AFO98772.1"/>
    <property type="molecule type" value="mRNA"/>
</dbReference>
<dbReference type="PANTHER" id="PTHR21292:SF7">
    <property type="entry name" value="EXOCYST COMPLEX COMPONENT 3-LIKE 2"/>
    <property type="match status" value="1"/>
</dbReference>
<dbReference type="Gene3D" id="1.10.357.70">
    <property type="entry name" value="Exocyst complex component Sec6, C-terminal domain"/>
    <property type="match status" value="1"/>
</dbReference>
<dbReference type="GO" id="GO:0000145">
    <property type="term" value="C:exocyst"/>
    <property type="evidence" value="ECO:0007669"/>
    <property type="project" value="InterPro"/>
</dbReference>
<feature type="compositionally biased region" description="Basic and acidic residues" evidence="2">
    <location>
        <begin position="1"/>
        <end position="12"/>
    </location>
</feature>
<dbReference type="InterPro" id="IPR010326">
    <property type="entry name" value="EXOC3/Sec6"/>
</dbReference>
<organism evidence="3">
    <name type="scientific">Callorhinchus milii</name>
    <name type="common">Ghost shark</name>
    <dbReference type="NCBI Taxonomy" id="7868"/>
    <lineage>
        <taxon>Eukaryota</taxon>
        <taxon>Metazoa</taxon>
        <taxon>Chordata</taxon>
        <taxon>Craniata</taxon>
        <taxon>Vertebrata</taxon>
        <taxon>Chondrichthyes</taxon>
        <taxon>Holocephali</taxon>
        <taxon>Chimaeriformes</taxon>
        <taxon>Callorhinchidae</taxon>
        <taxon>Callorhinchus</taxon>
    </lineage>
</organism>
<dbReference type="GO" id="GO:0000149">
    <property type="term" value="F:SNARE binding"/>
    <property type="evidence" value="ECO:0007669"/>
    <property type="project" value="TreeGrafter"/>
</dbReference>
<dbReference type="Pfam" id="PF06046">
    <property type="entry name" value="Sec6"/>
    <property type="match status" value="1"/>
</dbReference>
<dbReference type="GO" id="GO:0051601">
    <property type="term" value="P:exocyst localization"/>
    <property type="evidence" value="ECO:0007669"/>
    <property type="project" value="TreeGrafter"/>
</dbReference>
<name>V9KL61_CALMI</name>